<evidence type="ECO:0000256" key="10">
    <source>
        <dbReference type="ARBA" id="ARBA00022857"/>
    </source>
</evidence>
<comment type="catalytic activity">
    <reaction evidence="14">
        <text>5,6-dihydrouridine(47) in tRNA + NAD(+) = uridine(47) in tRNA + NADH + H(+)</text>
        <dbReference type="Rhea" id="RHEA:53364"/>
        <dbReference type="Rhea" id="RHEA-COMP:13539"/>
        <dbReference type="Rhea" id="RHEA-COMP:13540"/>
        <dbReference type="ChEBI" id="CHEBI:15378"/>
        <dbReference type="ChEBI" id="CHEBI:57540"/>
        <dbReference type="ChEBI" id="CHEBI:57945"/>
        <dbReference type="ChEBI" id="CHEBI:65315"/>
        <dbReference type="ChEBI" id="CHEBI:74443"/>
        <dbReference type="EC" id="1.3.1.89"/>
    </reaction>
    <physiologicalReaction direction="right-to-left" evidence="14">
        <dbReference type="Rhea" id="RHEA:53366"/>
    </physiologicalReaction>
</comment>
<evidence type="ECO:0000259" key="21">
    <source>
        <dbReference type="PROSITE" id="PS50103"/>
    </source>
</evidence>
<dbReference type="CDD" id="cd02801">
    <property type="entry name" value="DUS_like_FMN"/>
    <property type="match status" value="1"/>
</dbReference>
<comment type="catalytic activity">
    <reaction evidence="17">
        <text>5,6-dihydrouridine(47) in tRNA + NADP(+) = uridine(47) in tRNA + NADPH + H(+)</text>
        <dbReference type="Rhea" id="RHEA:53360"/>
        <dbReference type="Rhea" id="RHEA-COMP:13539"/>
        <dbReference type="Rhea" id="RHEA-COMP:13540"/>
        <dbReference type="ChEBI" id="CHEBI:15378"/>
        <dbReference type="ChEBI" id="CHEBI:57783"/>
        <dbReference type="ChEBI" id="CHEBI:58349"/>
        <dbReference type="ChEBI" id="CHEBI:65315"/>
        <dbReference type="ChEBI" id="CHEBI:74443"/>
        <dbReference type="EC" id="1.3.1.89"/>
    </reaction>
    <physiologicalReaction direction="right-to-left" evidence="17">
        <dbReference type="Rhea" id="RHEA:53362"/>
    </physiologicalReaction>
</comment>
<keyword evidence="5 19" id="KW-0819">tRNA processing</keyword>
<evidence type="ECO:0000256" key="3">
    <source>
        <dbReference type="ARBA" id="ARBA00022643"/>
    </source>
</evidence>
<keyword evidence="3 19" id="KW-0288">FMN</keyword>
<dbReference type="AlphaFoldDB" id="A0AAV8W2H6"/>
<dbReference type="PROSITE" id="PS01136">
    <property type="entry name" value="UPF0034"/>
    <property type="match status" value="1"/>
</dbReference>
<feature type="region of interest" description="Disordered" evidence="20">
    <location>
        <begin position="28"/>
        <end position="76"/>
    </location>
</feature>
<keyword evidence="8 18" id="KW-0863">Zinc-finger</keyword>
<evidence type="ECO:0000256" key="14">
    <source>
        <dbReference type="ARBA" id="ARBA00048266"/>
    </source>
</evidence>
<name>A0AAV8W2H6_9CUCU</name>
<dbReference type="FunFam" id="3.20.20.70:FF:000067">
    <property type="entry name" value="tRNA-dihydrouridine(47) synthase [NAD(P)(+)]"/>
    <property type="match status" value="1"/>
</dbReference>
<proteinExistence type="inferred from homology"/>
<evidence type="ECO:0000256" key="9">
    <source>
        <dbReference type="ARBA" id="ARBA00022833"/>
    </source>
</evidence>
<dbReference type="InterPro" id="IPR013785">
    <property type="entry name" value="Aldolase_TIM"/>
</dbReference>
<evidence type="ECO:0000256" key="17">
    <source>
        <dbReference type="ARBA" id="ARBA00049513"/>
    </source>
</evidence>
<evidence type="ECO:0000256" key="8">
    <source>
        <dbReference type="ARBA" id="ARBA00022771"/>
    </source>
</evidence>
<evidence type="ECO:0000313" key="23">
    <source>
        <dbReference type="Proteomes" id="UP001159042"/>
    </source>
</evidence>
<comment type="function">
    <text evidence="13">Catalyzes the synthesis of dihydrouridine, a modified base, in various RNAs, such as tRNAs, mRNAs and some long non-coding RNAs (lncRNAs). Mainly modifies the uridine in position 47 (U47) in the D-loop of most cytoplasmic tRNAs. Also able to mediate the formation of dihydrouridine in some mRNAs, thereby regulating their translation.</text>
</comment>
<evidence type="ECO:0000256" key="2">
    <source>
        <dbReference type="ARBA" id="ARBA00022630"/>
    </source>
</evidence>
<accession>A0AAV8W2H6</accession>
<dbReference type="GO" id="GO:0050660">
    <property type="term" value="F:flavin adenine dinucleotide binding"/>
    <property type="evidence" value="ECO:0007669"/>
    <property type="project" value="UniProtKB-UniRule"/>
</dbReference>
<evidence type="ECO:0000256" key="7">
    <source>
        <dbReference type="ARBA" id="ARBA00022737"/>
    </source>
</evidence>
<feature type="domain" description="C3H1-type" evidence="21">
    <location>
        <begin position="128"/>
        <end position="153"/>
    </location>
</feature>
<evidence type="ECO:0000256" key="4">
    <source>
        <dbReference type="ARBA" id="ARBA00022664"/>
    </source>
</evidence>
<evidence type="ECO:0000256" key="6">
    <source>
        <dbReference type="ARBA" id="ARBA00022723"/>
    </source>
</evidence>
<comment type="similarity">
    <text evidence="19">Belongs to the dus family. Dus3 subfamily.</text>
</comment>
<keyword evidence="7" id="KW-0677">Repeat</keyword>
<keyword evidence="2 19" id="KW-0285">Flavoprotein</keyword>
<reference evidence="22 23" key="1">
    <citation type="journal article" date="2023" name="Insect Mol. Biol.">
        <title>Genome sequencing provides insights into the evolution of gene families encoding plant cell wall-degrading enzymes in longhorned beetles.</title>
        <authorList>
            <person name="Shin N.R."/>
            <person name="Okamura Y."/>
            <person name="Kirsch R."/>
            <person name="Pauchet Y."/>
        </authorList>
    </citation>
    <scope>NUCLEOTIDE SEQUENCE [LARGE SCALE GENOMIC DNA]</scope>
    <source>
        <strain evidence="22">EAD_L_NR</strain>
    </source>
</reference>
<keyword evidence="4" id="KW-0507">mRNA processing</keyword>
<dbReference type="Proteomes" id="UP001159042">
    <property type="component" value="Unassembled WGS sequence"/>
</dbReference>
<comment type="catalytic activity">
    <reaction evidence="16">
        <text>a 5,6-dihydrouridine in mRNA + NADP(+) = a uridine in mRNA + NADPH + H(+)</text>
        <dbReference type="Rhea" id="RHEA:69855"/>
        <dbReference type="Rhea" id="RHEA-COMP:14658"/>
        <dbReference type="Rhea" id="RHEA-COMP:17789"/>
        <dbReference type="ChEBI" id="CHEBI:15378"/>
        <dbReference type="ChEBI" id="CHEBI:57783"/>
        <dbReference type="ChEBI" id="CHEBI:58349"/>
        <dbReference type="ChEBI" id="CHEBI:65315"/>
        <dbReference type="ChEBI" id="CHEBI:74443"/>
    </reaction>
    <physiologicalReaction direction="right-to-left" evidence="16">
        <dbReference type="Rhea" id="RHEA:69857"/>
    </physiologicalReaction>
</comment>
<keyword evidence="6 18" id="KW-0479">Metal-binding</keyword>
<dbReference type="GO" id="GO:0102265">
    <property type="term" value="F:tRNA-dihydrouridine47 synthase activity"/>
    <property type="evidence" value="ECO:0007669"/>
    <property type="project" value="UniProtKB-EC"/>
</dbReference>
<dbReference type="Pfam" id="PF01207">
    <property type="entry name" value="Dus"/>
    <property type="match status" value="1"/>
</dbReference>
<dbReference type="InterPro" id="IPR000571">
    <property type="entry name" value="Znf_CCCH"/>
</dbReference>
<feature type="compositionally biased region" description="Basic residues" evidence="20">
    <location>
        <begin position="56"/>
        <end position="72"/>
    </location>
</feature>
<evidence type="ECO:0000256" key="18">
    <source>
        <dbReference type="PROSITE-ProRule" id="PRU00723"/>
    </source>
</evidence>
<evidence type="ECO:0000256" key="5">
    <source>
        <dbReference type="ARBA" id="ARBA00022694"/>
    </source>
</evidence>
<evidence type="ECO:0000256" key="20">
    <source>
        <dbReference type="SAM" id="MobiDB-lite"/>
    </source>
</evidence>
<evidence type="ECO:0000256" key="11">
    <source>
        <dbReference type="ARBA" id="ARBA00023002"/>
    </source>
</evidence>
<evidence type="ECO:0000256" key="15">
    <source>
        <dbReference type="ARBA" id="ARBA00048342"/>
    </source>
</evidence>
<keyword evidence="9 18" id="KW-0862">Zinc</keyword>
<feature type="compositionally biased region" description="Basic and acidic residues" evidence="20">
    <location>
        <begin position="29"/>
        <end position="45"/>
    </location>
</feature>
<evidence type="ECO:0000256" key="19">
    <source>
        <dbReference type="RuleBase" id="RU291113"/>
    </source>
</evidence>
<sequence>MQEAGVCKIKPEYILPEQERQVNLDCVSDNDKQELSMSRDKREINSNDGDDGPPAKRQKLSNRAMKKLKGQNKSRGPTFRIAKEQELCNSLVHIVEGEEIPKCTRNKCQFLHNIEKYLESKPKDIGDTCYNYQTFGICSRGLACRFGSEHITQKGKNKIDKEKVQTYSVPHTKNQLQHDLQLSLRKKSYNFDLSETLIRYNDKARESTTSDTKKSLSSKQGNVTNGAITDEDIIKLQGRERKVIDWKDKLFLSPLTTVGNLPFRRICKEFGVDVTCGEMAMCSSLLQGAPQEWALVKRHHTENIFGVQLCANNPHLLTKCGQLLQNEIDIDFVDLNLGCPIELVYKQGGGSGLLRRQKVLESCIRNLSDILTVPLTVKTRTGVYNDENIAHILAPKFREWGASLITVHGRSREQRYTKTADWQYIKTVVEAAAPLPVLGNGDILSYDDYKMAKETIPALTGIMIGRGALIKPWIFSEIKEQKLWDISSSERFDILKKYTNYGLEHWGSDNKGVENTRRFLLEWLSFLYRYIPVGLLENPPQKINERPPLFKGRDDLETLMASPSASDWIKLSEMLLGPVPENFHFLPKHKANSYK</sequence>
<evidence type="ECO:0000256" key="12">
    <source>
        <dbReference type="ARBA" id="ARBA00023027"/>
    </source>
</evidence>
<dbReference type="PANTHER" id="PTHR45846">
    <property type="entry name" value="TRNA-DIHYDROURIDINE(47) SYNTHASE [NAD(P)(+)]-LIKE"/>
    <property type="match status" value="1"/>
</dbReference>
<dbReference type="GO" id="GO:0006397">
    <property type="term" value="P:mRNA processing"/>
    <property type="evidence" value="ECO:0007669"/>
    <property type="project" value="UniProtKB-KW"/>
</dbReference>
<dbReference type="PANTHER" id="PTHR45846:SF1">
    <property type="entry name" value="TRNA-DIHYDROURIDINE(47) SYNTHASE [NAD(P)(+)]-LIKE"/>
    <property type="match status" value="1"/>
</dbReference>
<comment type="catalytic activity">
    <reaction evidence="15">
        <text>a 5,6-dihydrouridine in mRNA + NAD(+) = a uridine in mRNA + NADH + H(+)</text>
        <dbReference type="Rhea" id="RHEA:69851"/>
        <dbReference type="Rhea" id="RHEA-COMP:14658"/>
        <dbReference type="Rhea" id="RHEA-COMP:17789"/>
        <dbReference type="ChEBI" id="CHEBI:15378"/>
        <dbReference type="ChEBI" id="CHEBI:57540"/>
        <dbReference type="ChEBI" id="CHEBI:57945"/>
        <dbReference type="ChEBI" id="CHEBI:65315"/>
        <dbReference type="ChEBI" id="CHEBI:74443"/>
    </reaction>
    <physiologicalReaction direction="right-to-left" evidence="15">
        <dbReference type="Rhea" id="RHEA:69853"/>
    </physiologicalReaction>
</comment>
<dbReference type="InterPro" id="IPR018517">
    <property type="entry name" value="tRNA_hU_synthase_CS"/>
</dbReference>
<dbReference type="Gene3D" id="3.20.20.70">
    <property type="entry name" value="Aldolase class I"/>
    <property type="match status" value="1"/>
</dbReference>
<dbReference type="EC" id="1.3.1.-" evidence="19"/>
<comment type="caution">
    <text evidence="22">The sequence shown here is derived from an EMBL/GenBank/DDBJ whole genome shotgun (WGS) entry which is preliminary data.</text>
</comment>
<dbReference type="InterPro" id="IPR035587">
    <property type="entry name" value="DUS-like_FMN-bd"/>
</dbReference>
<dbReference type="PROSITE" id="PS50103">
    <property type="entry name" value="ZF_C3H1"/>
    <property type="match status" value="1"/>
</dbReference>
<evidence type="ECO:0000313" key="22">
    <source>
        <dbReference type="EMBL" id="KAJ8920674.1"/>
    </source>
</evidence>
<organism evidence="22 23">
    <name type="scientific">Exocentrus adspersus</name>
    <dbReference type="NCBI Taxonomy" id="1586481"/>
    <lineage>
        <taxon>Eukaryota</taxon>
        <taxon>Metazoa</taxon>
        <taxon>Ecdysozoa</taxon>
        <taxon>Arthropoda</taxon>
        <taxon>Hexapoda</taxon>
        <taxon>Insecta</taxon>
        <taxon>Pterygota</taxon>
        <taxon>Neoptera</taxon>
        <taxon>Endopterygota</taxon>
        <taxon>Coleoptera</taxon>
        <taxon>Polyphaga</taxon>
        <taxon>Cucujiformia</taxon>
        <taxon>Chrysomeloidea</taxon>
        <taxon>Cerambycidae</taxon>
        <taxon>Lamiinae</taxon>
        <taxon>Acanthocinini</taxon>
        <taxon>Exocentrus</taxon>
    </lineage>
</organism>
<dbReference type="GO" id="GO:0008270">
    <property type="term" value="F:zinc ion binding"/>
    <property type="evidence" value="ECO:0007669"/>
    <property type="project" value="UniProtKB-KW"/>
</dbReference>
<keyword evidence="11 19" id="KW-0560">Oxidoreductase</keyword>
<evidence type="ECO:0000256" key="16">
    <source>
        <dbReference type="ARBA" id="ARBA00049447"/>
    </source>
</evidence>
<dbReference type="GO" id="GO:0003723">
    <property type="term" value="F:RNA binding"/>
    <property type="evidence" value="ECO:0007669"/>
    <property type="project" value="TreeGrafter"/>
</dbReference>
<evidence type="ECO:0000256" key="1">
    <source>
        <dbReference type="ARBA" id="ARBA00001917"/>
    </source>
</evidence>
<feature type="zinc finger region" description="C3H1-type" evidence="18">
    <location>
        <begin position="128"/>
        <end position="153"/>
    </location>
</feature>
<gene>
    <name evidence="22" type="ORF">NQ315_004813</name>
</gene>
<dbReference type="EMBL" id="JANEYG010000013">
    <property type="protein sequence ID" value="KAJ8920674.1"/>
    <property type="molecule type" value="Genomic_DNA"/>
</dbReference>
<keyword evidence="10" id="KW-0521">NADP</keyword>
<dbReference type="SUPFAM" id="SSF51395">
    <property type="entry name" value="FMN-linked oxidoreductases"/>
    <property type="match status" value="1"/>
</dbReference>
<keyword evidence="12" id="KW-0520">NAD</keyword>
<protein>
    <recommendedName>
        <fullName evidence="19">tRNA-dihydrouridine(47) synthase [NAD(P)(+)]</fullName>
        <ecNumber evidence="19">1.3.1.-</ecNumber>
    </recommendedName>
    <alternativeName>
        <fullName evidence="19">tRNA-dihydrouridine synthase 3</fullName>
    </alternativeName>
</protein>
<keyword evidence="23" id="KW-1185">Reference proteome</keyword>
<comment type="cofactor">
    <cofactor evidence="1 19">
        <name>FMN</name>
        <dbReference type="ChEBI" id="CHEBI:58210"/>
    </cofactor>
</comment>
<evidence type="ECO:0000256" key="13">
    <source>
        <dbReference type="ARBA" id="ARBA00045365"/>
    </source>
</evidence>